<accession>A0A9P5YZ56</accession>
<dbReference type="PANTHER" id="PTHR48079:SF6">
    <property type="entry name" value="NAD(P)-BINDING DOMAIN-CONTAINING PROTEIN-RELATED"/>
    <property type="match status" value="1"/>
</dbReference>
<reference evidence="2" key="1">
    <citation type="submission" date="2020-11" db="EMBL/GenBank/DDBJ databases">
        <authorList>
            <consortium name="DOE Joint Genome Institute"/>
            <person name="Ahrendt S."/>
            <person name="Riley R."/>
            <person name="Andreopoulos W."/>
            <person name="Labutti K."/>
            <person name="Pangilinan J."/>
            <person name="Ruiz-Duenas F.J."/>
            <person name="Barrasa J.M."/>
            <person name="Sanchez-Garcia M."/>
            <person name="Camarero S."/>
            <person name="Miyauchi S."/>
            <person name="Serrano A."/>
            <person name="Linde D."/>
            <person name="Babiker R."/>
            <person name="Drula E."/>
            <person name="Ayuso-Fernandez I."/>
            <person name="Pacheco R."/>
            <person name="Padilla G."/>
            <person name="Ferreira P."/>
            <person name="Barriuso J."/>
            <person name="Kellner H."/>
            <person name="Castanera R."/>
            <person name="Alfaro M."/>
            <person name="Ramirez L."/>
            <person name="Pisabarro A.G."/>
            <person name="Kuo A."/>
            <person name="Tritt A."/>
            <person name="Lipzen A."/>
            <person name="He G."/>
            <person name="Yan M."/>
            <person name="Ng V."/>
            <person name="Cullen D."/>
            <person name="Martin F."/>
            <person name="Rosso M.-N."/>
            <person name="Henrissat B."/>
            <person name="Hibbett D."/>
            <person name="Martinez A.T."/>
            <person name="Grigoriev I.V."/>
        </authorList>
    </citation>
    <scope>NUCLEOTIDE SEQUENCE</scope>
    <source>
        <strain evidence="2">CIRM-BRFM 674</strain>
    </source>
</reference>
<dbReference type="PANTHER" id="PTHR48079">
    <property type="entry name" value="PROTEIN YEEZ"/>
    <property type="match status" value="1"/>
</dbReference>
<gene>
    <name evidence="2" type="ORF">BDN70DRAFT_950333</name>
</gene>
<dbReference type="Proteomes" id="UP000807469">
    <property type="component" value="Unassembled WGS sequence"/>
</dbReference>
<evidence type="ECO:0000313" key="3">
    <source>
        <dbReference type="Proteomes" id="UP000807469"/>
    </source>
</evidence>
<dbReference type="EMBL" id="MU155285">
    <property type="protein sequence ID" value="KAF9476705.1"/>
    <property type="molecule type" value="Genomic_DNA"/>
</dbReference>
<sequence>MTSLHFHHQTISAHIFLTGATGYIGGSVLTRLLSHPRSDTFKMTVLVRKTEQVSSFRSMGIRAVLGSNADLALLRELAADADLVIACADADDEDAAKAILQGLKDRHEKTGKVPSLIHTVSVLADNAQGMYATDVIYSDLNIPQIESLPITQPHRSVDIAVTNADHEGYVKTYIILPSTIYGIASGSLVDAGLQNPHSQQIPMLMKLSQERGRAGMVGEGKNIWPNVHIQDVVDVYILIIESIIPHTSEEHGHRSRTPVASPHFGHGAEGYYFCENGKHTLYAVGEAIGKVLVAHGKAKDATPTPFTAEETQRFFPGGTSLGSNSRCRADRARAIGWKPIKTTKDMLASIKHEFKH</sequence>
<dbReference type="InterPro" id="IPR036291">
    <property type="entry name" value="NAD(P)-bd_dom_sf"/>
</dbReference>
<name>A0A9P5YZ56_9AGAR</name>
<dbReference type="Pfam" id="PF01370">
    <property type="entry name" value="Epimerase"/>
    <property type="match status" value="1"/>
</dbReference>
<feature type="domain" description="NAD-dependent epimerase/dehydratase" evidence="1">
    <location>
        <begin position="15"/>
        <end position="242"/>
    </location>
</feature>
<dbReference type="SUPFAM" id="SSF51735">
    <property type="entry name" value="NAD(P)-binding Rossmann-fold domains"/>
    <property type="match status" value="1"/>
</dbReference>
<dbReference type="OrthoDB" id="10262413at2759"/>
<proteinExistence type="predicted"/>
<dbReference type="AlphaFoldDB" id="A0A9P5YZ56"/>
<dbReference type="Gene3D" id="3.40.50.720">
    <property type="entry name" value="NAD(P)-binding Rossmann-like Domain"/>
    <property type="match status" value="1"/>
</dbReference>
<dbReference type="InterPro" id="IPR001509">
    <property type="entry name" value="Epimerase_deHydtase"/>
</dbReference>
<dbReference type="GO" id="GO:0004029">
    <property type="term" value="F:aldehyde dehydrogenase (NAD+) activity"/>
    <property type="evidence" value="ECO:0007669"/>
    <property type="project" value="TreeGrafter"/>
</dbReference>
<dbReference type="GO" id="GO:0005737">
    <property type="term" value="C:cytoplasm"/>
    <property type="evidence" value="ECO:0007669"/>
    <property type="project" value="TreeGrafter"/>
</dbReference>
<comment type="caution">
    <text evidence="2">The sequence shown here is derived from an EMBL/GenBank/DDBJ whole genome shotgun (WGS) entry which is preliminary data.</text>
</comment>
<dbReference type="InterPro" id="IPR051783">
    <property type="entry name" value="NAD(P)-dependent_oxidoreduct"/>
</dbReference>
<protein>
    <submittedName>
        <fullName evidence="2">NAD(P)-binding protein</fullName>
    </submittedName>
</protein>
<evidence type="ECO:0000313" key="2">
    <source>
        <dbReference type="EMBL" id="KAF9476705.1"/>
    </source>
</evidence>
<evidence type="ECO:0000259" key="1">
    <source>
        <dbReference type="Pfam" id="PF01370"/>
    </source>
</evidence>
<keyword evidence="3" id="KW-1185">Reference proteome</keyword>
<organism evidence="2 3">
    <name type="scientific">Pholiota conissans</name>
    <dbReference type="NCBI Taxonomy" id="109636"/>
    <lineage>
        <taxon>Eukaryota</taxon>
        <taxon>Fungi</taxon>
        <taxon>Dikarya</taxon>
        <taxon>Basidiomycota</taxon>
        <taxon>Agaricomycotina</taxon>
        <taxon>Agaricomycetes</taxon>
        <taxon>Agaricomycetidae</taxon>
        <taxon>Agaricales</taxon>
        <taxon>Agaricineae</taxon>
        <taxon>Strophariaceae</taxon>
        <taxon>Pholiota</taxon>
    </lineage>
</organism>